<protein>
    <submittedName>
        <fullName evidence="1">Oxidoreductase aldo/keto reductase 2 family</fullName>
    </submittedName>
</protein>
<dbReference type="AlphaFoldDB" id="D0IA20"/>
<keyword evidence="2" id="KW-1185">Reference proteome</keyword>
<dbReference type="InterPro" id="IPR036812">
    <property type="entry name" value="NAD(P)_OxRdtase_dom_sf"/>
</dbReference>
<sequence>MLRHPSKPLPIVGSGKIERVESAAKAMSLSLSREQWYRIWVASKGHGVP</sequence>
<gene>
    <name evidence="1" type="ORF">VHA_002595</name>
</gene>
<evidence type="ECO:0000313" key="2">
    <source>
        <dbReference type="Proteomes" id="UP000003604"/>
    </source>
</evidence>
<name>D0IA20_GRIHO</name>
<dbReference type="eggNOG" id="COG4989">
    <property type="taxonomic scope" value="Bacteria"/>
</dbReference>
<evidence type="ECO:0000313" key="1">
    <source>
        <dbReference type="EMBL" id="EEY70738.1"/>
    </source>
</evidence>
<organism evidence="1 2">
    <name type="scientific">Grimontia hollisae CIP 101886</name>
    <dbReference type="NCBI Taxonomy" id="675812"/>
    <lineage>
        <taxon>Bacteria</taxon>
        <taxon>Pseudomonadati</taxon>
        <taxon>Pseudomonadota</taxon>
        <taxon>Gammaproteobacteria</taxon>
        <taxon>Vibrionales</taxon>
        <taxon>Vibrionaceae</taxon>
        <taxon>Grimontia</taxon>
    </lineage>
</organism>
<dbReference type="SUPFAM" id="SSF51430">
    <property type="entry name" value="NAD(P)-linked oxidoreductase"/>
    <property type="match status" value="1"/>
</dbReference>
<dbReference type="EMBL" id="ADAQ01000013">
    <property type="protein sequence ID" value="EEY70738.1"/>
    <property type="molecule type" value="Genomic_DNA"/>
</dbReference>
<accession>D0IA20</accession>
<dbReference type="Gene3D" id="3.20.20.100">
    <property type="entry name" value="NADP-dependent oxidoreductase domain"/>
    <property type="match status" value="1"/>
</dbReference>
<reference evidence="1 2" key="1">
    <citation type="submission" date="2009-10" db="EMBL/GenBank/DDBJ databases">
        <authorList>
            <consortium name="Los Alamos National Laboratory (LANL)"/>
            <consortium name="National Microbial Pathogen Data Resource (NMPDR)"/>
            <person name="Saunders E.H."/>
            <person name="Munk A.C."/>
            <person name="Tapia R."/>
            <person name="Green L."/>
            <person name="Rogers Y."/>
            <person name="Detter J.C."/>
            <person name="Bruce D."/>
            <person name="Brettin T.S."/>
            <person name="Colwell R.R."/>
            <person name="Huq A."/>
            <person name="Grim C.J."/>
            <person name="Hasan N.A."/>
            <person name="Bartels D."/>
            <person name="Vonstein V."/>
        </authorList>
    </citation>
    <scope>NUCLEOTIDE SEQUENCE [LARGE SCALE GENOMIC DNA]</scope>
    <source>
        <strain evidence="1 2">CIP 101886</strain>
    </source>
</reference>
<dbReference type="Proteomes" id="UP000003604">
    <property type="component" value="Unassembled WGS sequence"/>
</dbReference>
<comment type="caution">
    <text evidence="1">The sequence shown here is derived from an EMBL/GenBank/DDBJ whole genome shotgun (WGS) entry which is preliminary data.</text>
</comment>
<proteinExistence type="predicted"/>